<sequence length="227" mass="27002">MLLIIKVKGFIKIILPKRIVNKIQGFITKISISRIRGFSLHLNTPDRYVLEDIIIPYLVEHNEFHKILFVGCDWYTKPYNNYFKNKEYWTIEIDENRKKHGSKRHIVDSLLNLSNHFNNDYFDVIVYNGVFGWGINSREDTETSFQQCFQCLRPGGILVFGWNDIPEYKPFPVIEECKSLQQFESYFFSPLSTVQYSVPDKSDEQKFRHVFNFYMKPLPEKYLRGMG</sequence>
<proteinExistence type="predicted"/>
<organism evidence="2 3">
    <name type="scientific">Fischerella muscicola CCMEE 5323</name>
    <dbReference type="NCBI Taxonomy" id="2019572"/>
    <lineage>
        <taxon>Bacteria</taxon>
        <taxon>Bacillati</taxon>
        <taxon>Cyanobacteriota</taxon>
        <taxon>Cyanophyceae</taxon>
        <taxon>Nostocales</taxon>
        <taxon>Hapalosiphonaceae</taxon>
        <taxon>Fischerella</taxon>
    </lineage>
</organism>
<dbReference type="Proteomes" id="UP000235036">
    <property type="component" value="Unassembled WGS sequence"/>
</dbReference>
<dbReference type="AlphaFoldDB" id="A0A2N6JVR7"/>
<dbReference type="CDD" id="cd02440">
    <property type="entry name" value="AdoMet_MTases"/>
    <property type="match status" value="1"/>
</dbReference>
<keyword evidence="3" id="KW-1185">Reference proteome</keyword>
<name>A0A2N6JVR7_FISMU</name>
<evidence type="ECO:0000313" key="3">
    <source>
        <dbReference type="Proteomes" id="UP000235036"/>
    </source>
</evidence>
<reference evidence="2 3" key="1">
    <citation type="submission" date="2017-08" db="EMBL/GenBank/DDBJ databases">
        <title>Genomes of Fischerella (Mastigocladus) sp. strains.</title>
        <authorList>
            <person name="Miller S.R."/>
        </authorList>
    </citation>
    <scope>NUCLEOTIDE SEQUENCE [LARGE SCALE GENOMIC DNA]</scope>
    <source>
        <strain evidence="2 3">CCMEE 5323</strain>
    </source>
</reference>
<evidence type="ECO:0000313" key="2">
    <source>
        <dbReference type="EMBL" id="PLZ83378.1"/>
    </source>
</evidence>
<dbReference type="Pfam" id="PF08241">
    <property type="entry name" value="Methyltransf_11"/>
    <property type="match status" value="1"/>
</dbReference>
<protein>
    <recommendedName>
        <fullName evidence="1">Methyltransferase type 11 domain-containing protein</fullName>
    </recommendedName>
</protein>
<dbReference type="EMBL" id="NRQW01000649">
    <property type="protein sequence ID" value="PLZ83378.1"/>
    <property type="molecule type" value="Genomic_DNA"/>
</dbReference>
<evidence type="ECO:0000259" key="1">
    <source>
        <dbReference type="Pfam" id="PF08241"/>
    </source>
</evidence>
<dbReference type="SUPFAM" id="SSF53335">
    <property type="entry name" value="S-adenosyl-L-methionine-dependent methyltransferases"/>
    <property type="match status" value="1"/>
</dbReference>
<accession>A0A2N6JVR7</accession>
<feature type="domain" description="Methyltransferase type 11" evidence="1">
    <location>
        <begin position="73"/>
        <end position="160"/>
    </location>
</feature>
<dbReference type="InterPro" id="IPR029063">
    <property type="entry name" value="SAM-dependent_MTases_sf"/>
</dbReference>
<dbReference type="GO" id="GO:0008757">
    <property type="term" value="F:S-adenosylmethionine-dependent methyltransferase activity"/>
    <property type="evidence" value="ECO:0007669"/>
    <property type="project" value="InterPro"/>
</dbReference>
<gene>
    <name evidence="2" type="ORF">CEN44_26795</name>
</gene>
<dbReference type="Gene3D" id="3.40.50.150">
    <property type="entry name" value="Vaccinia Virus protein VP39"/>
    <property type="match status" value="1"/>
</dbReference>
<dbReference type="InterPro" id="IPR013216">
    <property type="entry name" value="Methyltransf_11"/>
</dbReference>
<dbReference type="RefSeq" id="WP_016869685.1">
    <property type="nucleotide sequence ID" value="NZ_CAWNVR010000059.1"/>
</dbReference>
<comment type="caution">
    <text evidence="2">The sequence shown here is derived from an EMBL/GenBank/DDBJ whole genome shotgun (WGS) entry which is preliminary data.</text>
</comment>